<comment type="similarity">
    <text evidence="1 6 7">Belongs to the bacterial ribosomal protein bL21 family.</text>
</comment>
<dbReference type="InterPro" id="IPR018258">
    <property type="entry name" value="Ribosomal_bL21_CS"/>
</dbReference>
<comment type="subunit">
    <text evidence="6">Part of the 50S ribosomal subunit. Contacts protein L20.</text>
</comment>
<evidence type="ECO:0000256" key="5">
    <source>
        <dbReference type="ARBA" id="ARBA00023274"/>
    </source>
</evidence>
<comment type="function">
    <text evidence="6 7">This protein binds to 23S rRNA in the presence of protein L20.</text>
</comment>
<sequence>MRDSGTTVNRCYGLRNEGESRIIRSLKNLASGQCLDLPFKSTSINQQAGRLWRIHMYAVIVSGGKQHRVVEGETLKLEKIEVATEGTIEFDEVLMVGEGADVKIGAPTVEGAKVTAEVVSHGRHKKVNIIKFKRRKHHMKRAGHRQWFTEIKITGISA</sequence>
<protein>
    <recommendedName>
        <fullName evidence="6">Large ribosomal subunit protein bL21</fullName>
    </recommendedName>
</protein>
<keyword evidence="2 6" id="KW-0699">rRNA-binding</keyword>
<gene>
    <name evidence="6 8" type="primary">rplU</name>
    <name evidence="8" type="ORF">DPBNPPHM_03593</name>
</gene>
<dbReference type="InterPro" id="IPR001787">
    <property type="entry name" value="Ribosomal_bL21"/>
</dbReference>
<dbReference type="GO" id="GO:1990904">
    <property type="term" value="C:ribonucleoprotein complex"/>
    <property type="evidence" value="ECO:0007669"/>
    <property type="project" value="UniProtKB-KW"/>
</dbReference>
<dbReference type="EMBL" id="CACSII010000006">
    <property type="protein sequence ID" value="CAA0098126.1"/>
    <property type="molecule type" value="Genomic_DNA"/>
</dbReference>
<dbReference type="Pfam" id="PF00829">
    <property type="entry name" value="Ribosomal_L21p"/>
    <property type="match status" value="1"/>
</dbReference>
<accession>A0A5S9P4S3</accession>
<dbReference type="GO" id="GO:0005737">
    <property type="term" value="C:cytoplasm"/>
    <property type="evidence" value="ECO:0007669"/>
    <property type="project" value="UniProtKB-ARBA"/>
</dbReference>
<evidence type="ECO:0000313" key="9">
    <source>
        <dbReference type="Proteomes" id="UP000434580"/>
    </source>
</evidence>
<dbReference type="InterPro" id="IPR036164">
    <property type="entry name" value="bL21-like_sf"/>
</dbReference>
<name>A0A5S9P4S3_9GAMM</name>
<dbReference type="HAMAP" id="MF_01363">
    <property type="entry name" value="Ribosomal_bL21"/>
    <property type="match status" value="1"/>
</dbReference>
<dbReference type="NCBIfam" id="TIGR00061">
    <property type="entry name" value="L21"/>
    <property type="match status" value="1"/>
</dbReference>
<keyword evidence="5 6" id="KW-0687">Ribonucleoprotein</keyword>
<dbReference type="AlphaFoldDB" id="A0A5S9P4S3"/>
<dbReference type="PANTHER" id="PTHR21349">
    <property type="entry name" value="50S RIBOSOMAL PROTEIN L21"/>
    <property type="match status" value="1"/>
</dbReference>
<dbReference type="Proteomes" id="UP000434580">
    <property type="component" value="Unassembled WGS sequence"/>
</dbReference>
<dbReference type="PROSITE" id="PS01169">
    <property type="entry name" value="RIBOSOMAL_L21"/>
    <property type="match status" value="1"/>
</dbReference>
<evidence type="ECO:0000256" key="7">
    <source>
        <dbReference type="RuleBase" id="RU000562"/>
    </source>
</evidence>
<keyword evidence="3 6" id="KW-0694">RNA-binding</keyword>
<keyword evidence="4 6" id="KW-0689">Ribosomal protein</keyword>
<evidence type="ECO:0000256" key="6">
    <source>
        <dbReference type="HAMAP-Rule" id="MF_01363"/>
    </source>
</evidence>
<reference evidence="8 9" key="1">
    <citation type="submission" date="2019-11" db="EMBL/GenBank/DDBJ databases">
        <authorList>
            <person name="Holert J."/>
        </authorList>
    </citation>
    <scope>NUCLEOTIDE SEQUENCE [LARGE SCALE GENOMIC DNA]</scope>
    <source>
        <strain evidence="8">BC5_2</strain>
    </source>
</reference>
<evidence type="ECO:0000256" key="4">
    <source>
        <dbReference type="ARBA" id="ARBA00022980"/>
    </source>
</evidence>
<dbReference type="GO" id="GO:0003735">
    <property type="term" value="F:structural constituent of ribosome"/>
    <property type="evidence" value="ECO:0007669"/>
    <property type="project" value="InterPro"/>
</dbReference>
<dbReference type="InterPro" id="IPR028909">
    <property type="entry name" value="bL21-like"/>
</dbReference>
<dbReference type="PANTHER" id="PTHR21349:SF0">
    <property type="entry name" value="LARGE RIBOSOMAL SUBUNIT PROTEIN BL21M"/>
    <property type="match status" value="1"/>
</dbReference>
<dbReference type="GO" id="GO:0005840">
    <property type="term" value="C:ribosome"/>
    <property type="evidence" value="ECO:0007669"/>
    <property type="project" value="UniProtKB-KW"/>
</dbReference>
<dbReference type="SUPFAM" id="SSF141091">
    <property type="entry name" value="L21p-like"/>
    <property type="match status" value="1"/>
</dbReference>
<organism evidence="8 9">
    <name type="scientific">BD1-7 clade bacterium</name>
    <dbReference type="NCBI Taxonomy" id="2029982"/>
    <lineage>
        <taxon>Bacteria</taxon>
        <taxon>Pseudomonadati</taxon>
        <taxon>Pseudomonadota</taxon>
        <taxon>Gammaproteobacteria</taxon>
        <taxon>Cellvibrionales</taxon>
        <taxon>Spongiibacteraceae</taxon>
        <taxon>BD1-7 clade</taxon>
    </lineage>
</organism>
<evidence type="ECO:0000256" key="1">
    <source>
        <dbReference type="ARBA" id="ARBA00008563"/>
    </source>
</evidence>
<evidence type="ECO:0000256" key="3">
    <source>
        <dbReference type="ARBA" id="ARBA00022884"/>
    </source>
</evidence>
<dbReference type="GO" id="GO:0019843">
    <property type="term" value="F:rRNA binding"/>
    <property type="evidence" value="ECO:0007669"/>
    <property type="project" value="UniProtKB-UniRule"/>
</dbReference>
<dbReference type="GO" id="GO:0006412">
    <property type="term" value="P:translation"/>
    <property type="evidence" value="ECO:0007669"/>
    <property type="project" value="UniProtKB-UniRule"/>
</dbReference>
<evidence type="ECO:0000313" key="8">
    <source>
        <dbReference type="EMBL" id="CAA0098126.1"/>
    </source>
</evidence>
<proteinExistence type="inferred from homology"/>
<evidence type="ECO:0000256" key="2">
    <source>
        <dbReference type="ARBA" id="ARBA00022730"/>
    </source>
</evidence>